<gene>
    <name evidence="2" type="ORF">rCG_26543</name>
</gene>
<organism evidence="2 3">
    <name type="scientific">Rattus norvegicus</name>
    <name type="common">Rat</name>
    <dbReference type="NCBI Taxonomy" id="10116"/>
    <lineage>
        <taxon>Eukaryota</taxon>
        <taxon>Metazoa</taxon>
        <taxon>Chordata</taxon>
        <taxon>Craniata</taxon>
        <taxon>Vertebrata</taxon>
        <taxon>Euteleostomi</taxon>
        <taxon>Mammalia</taxon>
        <taxon>Eutheria</taxon>
        <taxon>Euarchontoglires</taxon>
        <taxon>Glires</taxon>
        <taxon>Rodentia</taxon>
        <taxon>Myomorpha</taxon>
        <taxon>Muroidea</taxon>
        <taxon>Muridae</taxon>
        <taxon>Murinae</taxon>
        <taxon>Rattus</taxon>
    </lineage>
</organism>
<dbReference type="Proteomes" id="UP000234681">
    <property type="component" value="Chromosome 3"/>
</dbReference>
<dbReference type="EMBL" id="CH473949">
    <property type="protein sequence ID" value="EDL79862.1"/>
    <property type="molecule type" value="Genomic_DNA"/>
</dbReference>
<evidence type="ECO:0000313" key="3">
    <source>
        <dbReference type="Proteomes" id="UP000234681"/>
    </source>
</evidence>
<keyword evidence="1" id="KW-0472">Membrane</keyword>
<keyword evidence="1" id="KW-1133">Transmembrane helix</keyword>
<accession>A6HPB1</accession>
<feature type="transmembrane region" description="Helical" evidence="1">
    <location>
        <begin position="25"/>
        <end position="52"/>
    </location>
</feature>
<keyword evidence="1" id="KW-0812">Transmembrane</keyword>
<evidence type="ECO:0000256" key="1">
    <source>
        <dbReference type="SAM" id="Phobius"/>
    </source>
</evidence>
<sequence length="61" mass="6967">MLLRVGTGPHRLPVLLFYENRSPGFSLLACLPAFFFFWFSETGFLCVALLSWTSLCRPGWP</sequence>
<proteinExistence type="predicted"/>
<reference evidence="3" key="1">
    <citation type="submission" date="2005-09" db="EMBL/GenBank/DDBJ databases">
        <authorList>
            <person name="Mural R.J."/>
            <person name="Li P.W."/>
            <person name="Adams M.D."/>
            <person name="Amanatides P.G."/>
            <person name="Baden-Tillson H."/>
            <person name="Barnstead M."/>
            <person name="Chin S.H."/>
            <person name="Dew I."/>
            <person name="Evans C.A."/>
            <person name="Ferriera S."/>
            <person name="Flanigan M."/>
            <person name="Fosler C."/>
            <person name="Glodek A."/>
            <person name="Gu Z."/>
            <person name="Holt R.A."/>
            <person name="Jennings D."/>
            <person name="Kraft C.L."/>
            <person name="Lu F."/>
            <person name="Nguyen T."/>
            <person name="Nusskern D.R."/>
            <person name="Pfannkoch C.M."/>
            <person name="Sitter C."/>
            <person name="Sutton G.G."/>
            <person name="Venter J.C."/>
            <person name="Wang Z."/>
            <person name="Woodage T."/>
            <person name="Zheng X.H."/>
            <person name="Zhong F."/>
        </authorList>
    </citation>
    <scope>NUCLEOTIDE SEQUENCE [LARGE SCALE GENOMIC DNA]</scope>
    <source>
        <strain>BN</strain>
        <strain evidence="3">Sprague-Dawley</strain>
    </source>
</reference>
<dbReference type="AlphaFoldDB" id="A6HPB1"/>
<name>A6HPB1_RAT</name>
<protein>
    <submittedName>
        <fullName evidence="2">RCG26543, isoform CRA_c</fullName>
    </submittedName>
</protein>
<evidence type="ECO:0000313" key="2">
    <source>
        <dbReference type="EMBL" id="EDL79862.1"/>
    </source>
</evidence>